<feature type="region of interest" description="Disordered" evidence="2">
    <location>
        <begin position="40"/>
        <end position="70"/>
    </location>
</feature>
<evidence type="ECO:0000256" key="1">
    <source>
        <dbReference type="SAM" id="Coils"/>
    </source>
</evidence>
<reference evidence="3" key="1">
    <citation type="submission" date="2016-04" db="EMBL/GenBank/DDBJ databases">
        <authorList>
            <person name="Evans L.H."/>
            <person name="Alamgir A."/>
            <person name="Owens N."/>
            <person name="Weber N.D."/>
            <person name="Virtaneva K."/>
            <person name="Barbian K."/>
            <person name="Babar A."/>
            <person name="Rosenke K."/>
        </authorList>
    </citation>
    <scope>NUCLEOTIDE SEQUENCE</scope>
    <source>
        <strain evidence="3">86</strain>
    </source>
</reference>
<evidence type="ECO:0000256" key="2">
    <source>
        <dbReference type="SAM" id="MobiDB-lite"/>
    </source>
</evidence>
<name>A0A212JIS6_9FIRM</name>
<feature type="region of interest" description="Disordered" evidence="2">
    <location>
        <begin position="141"/>
        <end position="164"/>
    </location>
</feature>
<gene>
    <name evidence="3" type="ORF">KL86CLO1_11179</name>
</gene>
<accession>A0A212JIS6</accession>
<dbReference type="AlphaFoldDB" id="A0A212JIS6"/>
<keyword evidence="1" id="KW-0175">Coiled coil</keyword>
<evidence type="ECO:0000313" key="3">
    <source>
        <dbReference type="EMBL" id="SBV99338.1"/>
    </source>
</evidence>
<proteinExistence type="predicted"/>
<sequence length="991" mass="106953">MFRELDAESWNTKGFTGSLLEKVRKELGERGAEKPKVVLLPVVKQDRPGGAEGTAQPPRIGTLPSRSPGPVMLPLATETERERGGVFGGSRAGGAPQQEKEPVMLPLAGRARDAMNRGDFPKLQFSVQAAQEKPQTLPMLGRADTERGSFGSSGSGQRRGFGTSTPGVYAENINGIIHGMEIYQKSLTDGQAELKKLKAQYESNPTRQTADAYNARLERYGKDLGVYEQYVALYQTYYDPEDIKRQQERVNEELSGLKEKKREAMTDRFWKGGPIGNLLGATWSAFQAGQEYDGQITDKEQEKIRLENRYYATDNVQALEALRADPAASRIYDRVGELQTDLDTVLRVAGDALNHSGGPEIVADKERLLKKYGITQSAIDQYAIFGNSYSTAEDGAYTNLSQLLNALTQEIDGEKKKLSGLNHDDNSSYDYDRMAEYEQTVKDAQAAARDLEEATQYAKDHPVLASIDTVLVSPFLWFDYLKTVIPAMIYGDPDKLESYVPPKLYNMELTNYTNAVRGTVSEGIKDFVGWEPAGEFLSTLYGKGMGVADLATQAAAFGAMGALFLGSTRVATDTARSMLERGSSGTEAFWGSMAVGTVNMLIYEYGVGELMKLSGPADTSTLTGMLDGALKRSGVTATAGATNEMSKILIDTAIMGHSSEFDLEMKRLRTEGMSAEEAWRQTFTDYVERVVDTGVRSGRYGLIAGLSEYGGEYFRQHPEAFNALVNGKTGWSGGMQGLQPGGAQGLLGLPSTHPAPGGAGVQSMPTPQGPAAVKDDWETALEEAVTEQGVGDPEDVDISGENGTIIGRGIGGTNGQVVLPSLAIIKGKWDVRGGEDAGEKADIPKAKIDEILKASKYSRPDPTTYLQKEFITKHTAQFKEGVTKISYQAPSGYAGPPGGTFVMPTSVADALIAEAGGDMSKLERLLGLNPGDLGMNPVRIDIANPTGLRMPSGNEKGANLKWIPGGYTNGGIPEMVIDSPGPGQYTVKLIK</sequence>
<feature type="coiled-coil region" evidence="1">
    <location>
        <begin position="397"/>
        <end position="454"/>
    </location>
</feature>
<dbReference type="EMBL" id="FLUN01000001">
    <property type="protein sequence ID" value="SBV99338.1"/>
    <property type="molecule type" value="Genomic_DNA"/>
</dbReference>
<protein>
    <submittedName>
        <fullName evidence="3">Uncharacterized protein</fullName>
    </submittedName>
</protein>
<organism evidence="3">
    <name type="scientific">uncultured Eubacteriales bacterium</name>
    <dbReference type="NCBI Taxonomy" id="172733"/>
    <lineage>
        <taxon>Bacteria</taxon>
        <taxon>Bacillati</taxon>
        <taxon>Bacillota</taxon>
        <taxon>Clostridia</taxon>
        <taxon>Eubacteriales</taxon>
        <taxon>environmental samples</taxon>
    </lineage>
</organism>